<dbReference type="AlphaFoldDB" id="A0A1A8YPU4"/>
<dbReference type="EMBL" id="FLRD01000052">
    <property type="protein sequence ID" value="SBT33270.1"/>
    <property type="molecule type" value="Genomic_DNA"/>
</dbReference>
<evidence type="ECO:0000313" key="2">
    <source>
        <dbReference type="EMBL" id="SBT33639.1"/>
    </source>
</evidence>
<keyword evidence="4" id="KW-1185">Reference proteome</keyword>
<protein>
    <recommendedName>
        <fullName evidence="5">Thioredoxin domain-containing protein</fullName>
    </recommendedName>
</protein>
<evidence type="ECO:0000313" key="1">
    <source>
        <dbReference type="EMBL" id="SBT33270.1"/>
    </source>
</evidence>
<sequence length="293" mass="34891">MIEMIRPEMLCKALMRKGSCTILVGAGRTQNYGVAKLFNVSKAWAQGRYYSTTNVESIKIDNKYIHNMYKLNEIYYNNLKIINNYDEYFNLVIKNEYFKDYSKIPSRFMEDGKKAKSSQSMSDNLNSNQSIERGNNNLCDDLEEINNDNNSKNIIISNDLQILYFGSYENNVSILLFEKFRTIIEKNRKLQFFFIDVNVCPQGSYNCDVTYVPCICLIYKNHIYRKKLEVNYEYPIDEKYITEFLNEVQQNIDYFHTYNNKFVYTLKKQSNYLNTKYIDIDNQNVHKENWNTF</sequence>
<reference evidence="3 4" key="2">
    <citation type="submission" date="2016-05" db="EMBL/GenBank/DDBJ databases">
        <authorList>
            <person name="Naeem Raeece"/>
        </authorList>
    </citation>
    <scope>NUCLEOTIDE SEQUENCE [LARGE SCALE GENOMIC DNA]</scope>
</reference>
<name>A0A1A8YPU4_PLAOA</name>
<evidence type="ECO:0000313" key="4">
    <source>
        <dbReference type="Proteomes" id="UP000078555"/>
    </source>
</evidence>
<proteinExistence type="predicted"/>
<gene>
    <name evidence="1" type="ORF">POVWA1_016320</name>
    <name evidence="2" type="ORF">POVWA2_015820</name>
</gene>
<dbReference type="InterPro" id="IPR036249">
    <property type="entry name" value="Thioredoxin-like_sf"/>
</dbReference>
<reference evidence="2" key="1">
    <citation type="submission" date="2016-05" db="EMBL/GenBank/DDBJ databases">
        <authorList>
            <person name="Lavstsen T."/>
            <person name="Jespersen J.S."/>
        </authorList>
    </citation>
    <scope>NUCLEOTIDE SEQUENCE [LARGE SCALE GENOMIC DNA]</scope>
</reference>
<dbReference type="SUPFAM" id="SSF52833">
    <property type="entry name" value="Thioredoxin-like"/>
    <property type="match status" value="1"/>
</dbReference>
<organism evidence="2 3">
    <name type="scientific">Plasmodium ovale wallikeri</name>
    <dbReference type="NCBI Taxonomy" id="864142"/>
    <lineage>
        <taxon>Eukaryota</taxon>
        <taxon>Sar</taxon>
        <taxon>Alveolata</taxon>
        <taxon>Apicomplexa</taxon>
        <taxon>Aconoidasida</taxon>
        <taxon>Haemosporida</taxon>
        <taxon>Plasmodiidae</taxon>
        <taxon>Plasmodium</taxon>
        <taxon>Plasmodium (Plasmodium)</taxon>
    </lineage>
</organism>
<evidence type="ECO:0008006" key="5">
    <source>
        <dbReference type="Google" id="ProtNLM"/>
    </source>
</evidence>
<dbReference type="Proteomes" id="UP000078555">
    <property type="component" value="Unassembled WGS sequence"/>
</dbReference>
<dbReference type="EMBL" id="FLRE01000064">
    <property type="protein sequence ID" value="SBT33639.1"/>
    <property type="molecule type" value="Genomic_DNA"/>
</dbReference>
<evidence type="ECO:0000313" key="3">
    <source>
        <dbReference type="Proteomes" id="UP000078550"/>
    </source>
</evidence>
<dbReference type="Proteomes" id="UP000078550">
    <property type="component" value="Unassembled WGS sequence"/>
</dbReference>
<accession>A0A1A8YPU4</accession>